<organism evidence="1 2">
    <name type="scientific">Armillaria novae-zelandiae</name>
    <dbReference type="NCBI Taxonomy" id="153914"/>
    <lineage>
        <taxon>Eukaryota</taxon>
        <taxon>Fungi</taxon>
        <taxon>Dikarya</taxon>
        <taxon>Basidiomycota</taxon>
        <taxon>Agaricomycotina</taxon>
        <taxon>Agaricomycetes</taxon>
        <taxon>Agaricomycetidae</taxon>
        <taxon>Agaricales</taxon>
        <taxon>Marasmiineae</taxon>
        <taxon>Physalacriaceae</taxon>
        <taxon>Armillaria</taxon>
    </lineage>
</organism>
<evidence type="ECO:0000313" key="1">
    <source>
        <dbReference type="EMBL" id="KAK0485110.1"/>
    </source>
</evidence>
<accession>A0AA39PIV8</accession>
<dbReference type="Proteomes" id="UP001175227">
    <property type="component" value="Unassembled WGS sequence"/>
</dbReference>
<evidence type="ECO:0000313" key="2">
    <source>
        <dbReference type="Proteomes" id="UP001175227"/>
    </source>
</evidence>
<proteinExistence type="predicted"/>
<protein>
    <submittedName>
        <fullName evidence="1">Uncharacterized protein</fullName>
    </submittedName>
</protein>
<gene>
    <name evidence="1" type="ORF">IW261DRAFT_1416970</name>
</gene>
<name>A0AA39PIV8_9AGAR</name>
<reference evidence="1" key="1">
    <citation type="submission" date="2023-06" db="EMBL/GenBank/DDBJ databases">
        <authorList>
            <consortium name="Lawrence Berkeley National Laboratory"/>
            <person name="Ahrendt S."/>
            <person name="Sahu N."/>
            <person name="Indic B."/>
            <person name="Wong-Bajracharya J."/>
            <person name="Merenyi Z."/>
            <person name="Ke H.-M."/>
            <person name="Monk M."/>
            <person name="Kocsube S."/>
            <person name="Drula E."/>
            <person name="Lipzen A."/>
            <person name="Balint B."/>
            <person name="Henrissat B."/>
            <person name="Andreopoulos B."/>
            <person name="Martin F.M."/>
            <person name="Harder C.B."/>
            <person name="Rigling D."/>
            <person name="Ford K.L."/>
            <person name="Foster G.D."/>
            <person name="Pangilinan J."/>
            <person name="Papanicolaou A."/>
            <person name="Barry K."/>
            <person name="LaButti K."/>
            <person name="Viragh M."/>
            <person name="Koriabine M."/>
            <person name="Yan M."/>
            <person name="Riley R."/>
            <person name="Champramary S."/>
            <person name="Plett K.L."/>
            <person name="Tsai I.J."/>
            <person name="Slot J."/>
            <person name="Sipos G."/>
            <person name="Plett J."/>
            <person name="Nagy L.G."/>
            <person name="Grigoriev I.V."/>
        </authorList>
    </citation>
    <scope>NUCLEOTIDE SEQUENCE</scope>
    <source>
        <strain evidence="1">ICMP 16352</strain>
    </source>
</reference>
<dbReference type="EMBL" id="JAUEPR010000005">
    <property type="protein sequence ID" value="KAK0485110.1"/>
    <property type="molecule type" value="Genomic_DNA"/>
</dbReference>
<comment type="caution">
    <text evidence="1">The sequence shown here is derived from an EMBL/GenBank/DDBJ whole genome shotgun (WGS) entry which is preliminary data.</text>
</comment>
<sequence>MASSEISDVLQGVQVLLHGRHNHGNILKRLVSLDADKLFTKYGIRFDEELVMARDIVCGILPGPSILSLKLRWGKSTVVPALRTLEMIGFSATALDHVEDERAAASRVGHALPSRYRTSEDRTMFIGAIVPYVAGEATEVMPFLIFPIRSVNFHDIRVFAHVDDGRRGITDERAE</sequence>
<dbReference type="AlphaFoldDB" id="A0AA39PIV8"/>
<keyword evidence="2" id="KW-1185">Reference proteome</keyword>